<dbReference type="RefSeq" id="WP_271180558.1">
    <property type="nucleotide sequence ID" value="NZ_BSFM01000010.1"/>
</dbReference>
<dbReference type="Gene3D" id="3.40.50.1820">
    <property type="entry name" value="alpha/beta hydrolase"/>
    <property type="match status" value="1"/>
</dbReference>
<gene>
    <name evidence="3" type="ORF">GCM10017653_18100</name>
</gene>
<reference evidence="3" key="1">
    <citation type="journal article" date="2014" name="Int. J. Syst. Evol. Microbiol.">
        <title>Complete genome sequence of Corynebacterium casei LMG S-19264T (=DSM 44701T), isolated from a smear-ripened cheese.</title>
        <authorList>
            <consortium name="US DOE Joint Genome Institute (JGI-PGF)"/>
            <person name="Walter F."/>
            <person name="Albersmeier A."/>
            <person name="Kalinowski J."/>
            <person name="Ruckert C."/>
        </authorList>
    </citation>
    <scope>NUCLEOTIDE SEQUENCE</scope>
    <source>
        <strain evidence="3">VKM B-2789</strain>
    </source>
</reference>
<dbReference type="Pfam" id="PF20434">
    <property type="entry name" value="BD-FAE"/>
    <property type="match status" value="1"/>
</dbReference>
<evidence type="ECO:0000259" key="2">
    <source>
        <dbReference type="Pfam" id="PF20434"/>
    </source>
</evidence>
<dbReference type="Proteomes" id="UP001143330">
    <property type="component" value="Unassembled WGS sequence"/>
</dbReference>
<feature type="domain" description="BD-FAE-like" evidence="2">
    <location>
        <begin position="19"/>
        <end position="210"/>
    </location>
</feature>
<dbReference type="PANTHER" id="PTHR48081:SF6">
    <property type="entry name" value="PEPTIDASE S9 PROLYL OLIGOPEPTIDASE CATALYTIC DOMAIN-CONTAINING PROTEIN"/>
    <property type="match status" value="1"/>
</dbReference>
<sequence>MSNRRGALDNIARPSLTLFLPERPTDTAVLVASGGGYRRIEDGKEALPAARWLAAHGHAAAVLDYRLPGEGWGAGPAAPLQDARRALRLFNAGAVLPDIRRVGVLGFSAGAHLLALAAGPAPMGDYAAVDAADTAPARADVAALVYPVLSLSPALRATSAQRLLVGRDPSPQLAAAWSAETYVEASYPPTLLVQAADDPISDPRQAPLMAAACARAGVPAELHMLARGGHGFGMGRPGTPSAEWPGWLADFLAKFMQAPPR</sequence>
<proteinExistence type="predicted"/>
<name>A0A9W6NAR8_9HYPH</name>
<keyword evidence="4" id="KW-1185">Reference proteome</keyword>
<dbReference type="SUPFAM" id="SSF53474">
    <property type="entry name" value="alpha/beta-Hydrolases"/>
    <property type="match status" value="1"/>
</dbReference>
<keyword evidence="1" id="KW-0378">Hydrolase</keyword>
<reference evidence="3" key="2">
    <citation type="submission" date="2023-01" db="EMBL/GenBank/DDBJ databases">
        <authorList>
            <person name="Sun Q."/>
            <person name="Evtushenko L."/>
        </authorList>
    </citation>
    <scope>NUCLEOTIDE SEQUENCE</scope>
    <source>
        <strain evidence="3">VKM B-2789</strain>
    </source>
</reference>
<dbReference type="InterPro" id="IPR029058">
    <property type="entry name" value="AB_hydrolase_fold"/>
</dbReference>
<dbReference type="EMBL" id="BSFM01000010">
    <property type="protein sequence ID" value="GLK83741.1"/>
    <property type="molecule type" value="Genomic_DNA"/>
</dbReference>
<evidence type="ECO:0000313" key="3">
    <source>
        <dbReference type="EMBL" id="GLK83741.1"/>
    </source>
</evidence>
<dbReference type="GO" id="GO:0016787">
    <property type="term" value="F:hydrolase activity"/>
    <property type="evidence" value="ECO:0007669"/>
    <property type="project" value="UniProtKB-KW"/>
</dbReference>
<dbReference type="PANTHER" id="PTHR48081">
    <property type="entry name" value="AB HYDROLASE SUPERFAMILY PROTEIN C4A8.06C"/>
    <property type="match status" value="1"/>
</dbReference>
<evidence type="ECO:0000256" key="1">
    <source>
        <dbReference type="ARBA" id="ARBA00022801"/>
    </source>
</evidence>
<comment type="caution">
    <text evidence="3">The sequence shown here is derived from an EMBL/GenBank/DDBJ whole genome shotgun (WGS) entry which is preliminary data.</text>
</comment>
<evidence type="ECO:0000313" key="4">
    <source>
        <dbReference type="Proteomes" id="UP001143330"/>
    </source>
</evidence>
<organism evidence="3 4">
    <name type="scientific">Ancylobacter defluvii</name>
    <dbReference type="NCBI Taxonomy" id="1282440"/>
    <lineage>
        <taxon>Bacteria</taxon>
        <taxon>Pseudomonadati</taxon>
        <taxon>Pseudomonadota</taxon>
        <taxon>Alphaproteobacteria</taxon>
        <taxon>Hyphomicrobiales</taxon>
        <taxon>Xanthobacteraceae</taxon>
        <taxon>Ancylobacter</taxon>
    </lineage>
</organism>
<accession>A0A9W6NAR8</accession>
<dbReference type="InterPro" id="IPR049492">
    <property type="entry name" value="BD-FAE-like_dom"/>
</dbReference>
<protein>
    <recommendedName>
        <fullName evidence="2">BD-FAE-like domain-containing protein</fullName>
    </recommendedName>
</protein>
<dbReference type="AlphaFoldDB" id="A0A9W6NAR8"/>
<dbReference type="InterPro" id="IPR050300">
    <property type="entry name" value="GDXG_lipolytic_enzyme"/>
</dbReference>